<comment type="caution">
    <text evidence="1">The sequence shown here is derived from an EMBL/GenBank/DDBJ whole genome shotgun (WGS) entry which is preliminary data.</text>
</comment>
<dbReference type="AlphaFoldDB" id="A0A545UQD8"/>
<gene>
    <name evidence="1" type="ORF">IF1G_09715</name>
</gene>
<evidence type="ECO:0000313" key="1">
    <source>
        <dbReference type="EMBL" id="TQV91649.1"/>
    </source>
</evidence>
<keyword evidence="2" id="KW-1185">Reference proteome</keyword>
<sequence>MSRRVQSPPSSESSLLVCRALAFPAPRPIINCCLLASCYFDSHPMLHASLA</sequence>
<protein>
    <submittedName>
        <fullName evidence="1">Uncharacterized protein</fullName>
    </submittedName>
</protein>
<accession>A0A545UQD8</accession>
<organism evidence="1 2">
    <name type="scientific">Cordyceps javanica</name>
    <dbReference type="NCBI Taxonomy" id="43265"/>
    <lineage>
        <taxon>Eukaryota</taxon>
        <taxon>Fungi</taxon>
        <taxon>Dikarya</taxon>
        <taxon>Ascomycota</taxon>
        <taxon>Pezizomycotina</taxon>
        <taxon>Sordariomycetes</taxon>
        <taxon>Hypocreomycetidae</taxon>
        <taxon>Hypocreales</taxon>
        <taxon>Cordycipitaceae</taxon>
        <taxon>Cordyceps</taxon>
    </lineage>
</organism>
<name>A0A545UQD8_9HYPO</name>
<reference evidence="1 2" key="1">
    <citation type="journal article" date="2019" name="Appl. Microbiol. Biotechnol.">
        <title>Genome sequence of Isaria javanica and comparative genome analysis insights into family S53 peptidase evolution in fungal entomopathogens.</title>
        <authorList>
            <person name="Lin R."/>
            <person name="Zhang X."/>
            <person name="Xin B."/>
            <person name="Zou M."/>
            <person name="Gao Y."/>
            <person name="Qin F."/>
            <person name="Hu Q."/>
            <person name="Xie B."/>
            <person name="Cheng X."/>
        </authorList>
    </citation>
    <scope>NUCLEOTIDE SEQUENCE [LARGE SCALE GENOMIC DNA]</scope>
    <source>
        <strain evidence="1 2">IJ1G</strain>
    </source>
</reference>
<dbReference type="Proteomes" id="UP000315783">
    <property type="component" value="Unassembled WGS sequence"/>
</dbReference>
<dbReference type="EMBL" id="SPUK01000018">
    <property type="protein sequence ID" value="TQV91649.1"/>
    <property type="molecule type" value="Genomic_DNA"/>
</dbReference>
<evidence type="ECO:0000313" key="2">
    <source>
        <dbReference type="Proteomes" id="UP000315783"/>
    </source>
</evidence>
<proteinExistence type="predicted"/>